<protein>
    <submittedName>
        <fullName evidence="2">Uncharacterized protein</fullName>
    </submittedName>
</protein>
<comment type="caution">
    <text evidence="2">The sequence shown here is derived from an EMBL/GenBank/DDBJ whole genome shotgun (WGS) entry which is preliminary data.</text>
</comment>
<name>A0A6A3I5E7_9STRA</name>
<evidence type="ECO:0000313" key="5">
    <source>
        <dbReference type="EMBL" id="KAE9095344.1"/>
    </source>
</evidence>
<dbReference type="Proteomes" id="UP000440732">
    <property type="component" value="Unassembled WGS sequence"/>
</dbReference>
<dbReference type="OrthoDB" id="10306398at2759"/>
<dbReference type="Proteomes" id="UP000433483">
    <property type="component" value="Unassembled WGS sequence"/>
</dbReference>
<dbReference type="EMBL" id="QXGF01002731">
    <property type="protein sequence ID" value="KAE8923611.1"/>
    <property type="molecule type" value="Genomic_DNA"/>
</dbReference>
<dbReference type="EMBL" id="QXGC01002633">
    <property type="protein sequence ID" value="KAE9183591.1"/>
    <property type="molecule type" value="Genomic_DNA"/>
</dbReference>
<evidence type="ECO:0000313" key="13">
    <source>
        <dbReference type="Proteomes" id="UP000440367"/>
    </source>
</evidence>
<evidence type="ECO:0000313" key="4">
    <source>
        <dbReference type="EMBL" id="KAE9075486.1"/>
    </source>
</evidence>
<dbReference type="EMBL" id="QXGB01002664">
    <property type="protein sequence ID" value="KAE9175998.1"/>
    <property type="molecule type" value="Genomic_DNA"/>
</dbReference>
<dbReference type="Proteomes" id="UP000441208">
    <property type="component" value="Unassembled WGS sequence"/>
</dbReference>
<evidence type="ECO:0000313" key="8">
    <source>
        <dbReference type="EMBL" id="KAE9187770.1"/>
    </source>
</evidence>
<evidence type="ECO:0000313" key="18">
    <source>
        <dbReference type="Proteomes" id="UP000488956"/>
    </source>
</evidence>
<dbReference type="AlphaFoldDB" id="A0A6A3I5E7"/>
<dbReference type="Proteomes" id="UP000440367">
    <property type="component" value="Unassembled WGS sequence"/>
</dbReference>
<evidence type="ECO:0000313" key="6">
    <source>
        <dbReference type="EMBL" id="KAE9175998.1"/>
    </source>
</evidence>
<dbReference type="EMBL" id="QXGD01002503">
    <property type="protein sequence ID" value="KAE9187770.1"/>
    <property type="molecule type" value="Genomic_DNA"/>
</dbReference>
<dbReference type="Proteomes" id="UP000476176">
    <property type="component" value="Unassembled WGS sequence"/>
</dbReference>
<dbReference type="EMBL" id="QXFX01002593">
    <property type="protein sequence ID" value="KAE9075486.1"/>
    <property type="molecule type" value="Genomic_DNA"/>
</dbReference>
<evidence type="ECO:0000313" key="3">
    <source>
        <dbReference type="EMBL" id="KAE9075315.1"/>
    </source>
</evidence>
<evidence type="ECO:0000313" key="17">
    <source>
        <dbReference type="Proteomes" id="UP000476176"/>
    </source>
</evidence>
<dbReference type="EMBL" id="QXGE01002504">
    <property type="protein sequence ID" value="KAE9281343.1"/>
    <property type="molecule type" value="Genomic_DNA"/>
</dbReference>
<organism evidence="2 16">
    <name type="scientific">Phytophthora fragariae</name>
    <dbReference type="NCBI Taxonomy" id="53985"/>
    <lineage>
        <taxon>Eukaryota</taxon>
        <taxon>Sar</taxon>
        <taxon>Stramenopiles</taxon>
        <taxon>Oomycota</taxon>
        <taxon>Peronosporomycetes</taxon>
        <taxon>Peronosporales</taxon>
        <taxon>Peronosporaceae</taxon>
        <taxon>Phytophthora</taxon>
    </lineage>
</organism>
<evidence type="ECO:0000313" key="7">
    <source>
        <dbReference type="EMBL" id="KAE9183591.1"/>
    </source>
</evidence>
<gene>
    <name evidence="9" type="ORF">PF001_g23819</name>
    <name evidence="8" type="ORF">PF002_g25503</name>
    <name evidence="7" type="ORF">PF004_g23909</name>
    <name evidence="6" type="ORF">PF005_g25154</name>
    <name evidence="5" type="ORF">PF006_g24038</name>
    <name evidence="3" type="ORF">PF007_g25062</name>
    <name evidence="1" type="ORF">PF009_g26143</name>
    <name evidence="4" type="ORF">PF010_g24284</name>
    <name evidence="2" type="ORF">PF011_g23962</name>
</gene>
<dbReference type="Proteomes" id="UP000460718">
    <property type="component" value="Unassembled WGS sequence"/>
</dbReference>
<evidence type="ECO:0000313" key="16">
    <source>
        <dbReference type="Proteomes" id="UP000460718"/>
    </source>
</evidence>
<dbReference type="EMBL" id="QXGA01002575">
    <property type="protein sequence ID" value="KAE9095344.1"/>
    <property type="molecule type" value="Genomic_DNA"/>
</dbReference>
<proteinExistence type="predicted"/>
<dbReference type="Proteomes" id="UP000437068">
    <property type="component" value="Unassembled WGS sequence"/>
</dbReference>
<reference evidence="16 17" key="1">
    <citation type="submission" date="2018-09" db="EMBL/GenBank/DDBJ databases">
        <title>Genomic investigation of the strawberry pathogen Phytophthora fragariae indicates pathogenicity is determined by transcriptional variation in three key races.</title>
        <authorList>
            <person name="Adams T.M."/>
            <person name="Armitage A.D."/>
            <person name="Sobczyk M.K."/>
            <person name="Bates H.J."/>
            <person name="Dunwell J.M."/>
            <person name="Nellist C.F."/>
            <person name="Harrison R.J."/>
        </authorList>
    </citation>
    <scope>NUCLEOTIDE SEQUENCE [LARGE SCALE GENOMIC DNA]</scope>
    <source>
        <strain evidence="9 12">A4</strain>
        <strain evidence="8 13">BC-1</strain>
        <strain evidence="7 17">BC-23</strain>
        <strain evidence="6 11">NOV-27</strain>
        <strain evidence="5 14">NOV-5</strain>
        <strain evidence="3 15">NOV-71</strain>
        <strain evidence="1 10">NOV-9</strain>
        <strain evidence="4 18">ONT-3</strain>
        <strain evidence="2 16">SCRP245</strain>
    </source>
</reference>
<evidence type="ECO:0000313" key="10">
    <source>
        <dbReference type="Proteomes" id="UP000429523"/>
    </source>
</evidence>
<keyword evidence="11" id="KW-1185">Reference proteome</keyword>
<evidence type="ECO:0000313" key="2">
    <source>
        <dbReference type="EMBL" id="KAE8976642.1"/>
    </source>
</evidence>
<sequence>MYSLEVTDELLEHVSAQGIVLVVGKLKSLGVGVARLETLSGCKGQQSIEDSYEPLTDLAKDIHILVGNYDQLVENQEFEELSKMLQ</sequence>
<dbReference type="Proteomes" id="UP000429523">
    <property type="component" value="Unassembled WGS sequence"/>
</dbReference>
<dbReference type="Proteomes" id="UP000488956">
    <property type="component" value="Unassembled WGS sequence"/>
</dbReference>
<evidence type="ECO:0000313" key="12">
    <source>
        <dbReference type="Proteomes" id="UP000437068"/>
    </source>
</evidence>
<evidence type="ECO:0000313" key="15">
    <source>
        <dbReference type="Proteomes" id="UP000441208"/>
    </source>
</evidence>
<evidence type="ECO:0000313" key="11">
    <source>
        <dbReference type="Proteomes" id="UP000433483"/>
    </source>
</evidence>
<dbReference type="EMBL" id="QXFW01002646">
    <property type="protein sequence ID" value="KAE8976642.1"/>
    <property type="molecule type" value="Genomic_DNA"/>
</dbReference>
<dbReference type="EMBL" id="QXFZ01002619">
    <property type="protein sequence ID" value="KAE9075315.1"/>
    <property type="molecule type" value="Genomic_DNA"/>
</dbReference>
<evidence type="ECO:0000313" key="14">
    <source>
        <dbReference type="Proteomes" id="UP000440732"/>
    </source>
</evidence>
<evidence type="ECO:0000313" key="9">
    <source>
        <dbReference type="EMBL" id="KAE9281343.1"/>
    </source>
</evidence>
<evidence type="ECO:0000313" key="1">
    <source>
        <dbReference type="EMBL" id="KAE8923611.1"/>
    </source>
</evidence>
<accession>A0A6A3I5E7</accession>